<comment type="subcellular location">
    <subcellularLocation>
        <location evidence="1">Nucleus</location>
    </subcellularLocation>
</comment>
<dbReference type="InterPro" id="IPR009057">
    <property type="entry name" value="Homeodomain-like_sf"/>
</dbReference>
<dbReference type="Proteomes" id="UP000799776">
    <property type="component" value="Unassembled WGS sequence"/>
</dbReference>
<keyword evidence="4" id="KW-1185">Reference proteome</keyword>
<sequence>MDPPKTEHSDTGGDELDMLTGAIDMIEKPATAPLESTNVDKKARAMAMDRTLNMRAGVQLDLNKLEKLQLLFLQDQEMADWWSQARTPPKDAEKLKLAALERTAFRIKLAEQTNVRAKISGLVHPGLENTPRCTGVGMLRILEEFFAVSRQPNEAEIYFLATRVGTEEAVEEVIRAWFAEKKQRLKAPFVLDYFRRSNPNTMTNRLPHARHLENDYFSYIGLLKLMRSNSEQ</sequence>
<comment type="caution">
    <text evidence="3">The sequence shown here is derived from an EMBL/GenBank/DDBJ whole genome shotgun (WGS) entry which is preliminary data.</text>
</comment>
<dbReference type="AlphaFoldDB" id="A0A9P4LYJ8"/>
<protein>
    <recommendedName>
        <fullName evidence="2">Homeobox domain-containing protein</fullName>
    </recommendedName>
</protein>
<gene>
    <name evidence="3" type="ORF">K490DRAFT_62853</name>
</gene>
<organism evidence="3 4">
    <name type="scientific">Saccharata proteae CBS 121410</name>
    <dbReference type="NCBI Taxonomy" id="1314787"/>
    <lineage>
        <taxon>Eukaryota</taxon>
        <taxon>Fungi</taxon>
        <taxon>Dikarya</taxon>
        <taxon>Ascomycota</taxon>
        <taxon>Pezizomycotina</taxon>
        <taxon>Dothideomycetes</taxon>
        <taxon>Dothideomycetes incertae sedis</taxon>
        <taxon>Botryosphaeriales</taxon>
        <taxon>Saccharataceae</taxon>
        <taxon>Saccharata</taxon>
    </lineage>
</organism>
<dbReference type="GO" id="GO:0003677">
    <property type="term" value="F:DNA binding"/>
    <property type="evidence" value="ECO:0007669"/>
    <property type="project" value="UniProtKB-UniRule"/>
</dbReference>
<evidence type="ECO:0000313" key="4">
    <source>
        <dbReference type="Proteomes" id="UP000799776"/>
    </source>
</evidence>
<dbReference type="GO" id="GO:0005634">
    <property type="term" value="C:nucleus"/>
    <property type="evidence" value="ECO:0007669"/>
    <property type="project" value="UniProtKB-SubCell"/>
</dbReference>
<feature type="DNA-binding region" description="Homeobox" evidence="1">
    <location>
        <begin position="141"/>
        <end position="189"/>
    </location>
</feature>
<evidence type="ECO:0000259" key="2">
    <source>
        <dbReference type="PROSITE" id="PS50071"/>
    </source>
</evidence>
<accession>A0A9P4LYJ8</accession>
<dbReference type="EMBL" id="ML978713">
    <property type="protein sequence ID" value="KAF2089980.1"/>
    <property type="molecule type" value="Genomic_DNA"/>
</dbReference>
<dbReference type="SUPFAM" id="SSF46689">
    <property type="entry name" value="Homeodomain-like"/>
    <property type="match status" value="1"/>
</dbReference>
<feature type="domain" description="Homeobox" evidence="2">
    <location>
        <begin position="139"/>
        <end position="188"/>
    </location>
</feature>
<name>A0A9P4LYJ8_9PEZI</name>
<reference evidence="3" key="1">
    <citation type="journal article" date="2020" name="Stud. Mycol.">
        <title>101 Dothideomycetes genomes: a test case for predicting lifestyles and emergence of pathogens.</title>
        <authorList>
            <person name="Haridas S."/>
            <person name="Albert R."/>
            <person name="Binder M."/>
            <person name="Bloem J."/>
            <person name="Labutti K."/>
            <person name="Salamov A."/>
            <person name="Andreopoulos B."/>
            <person name="Baker S."/>
            <person name="Barry K."/>
            <person name="Bills G."/>
            <person name="Bluhm B."/>
            <person name="Cannon C."/>
            <person name="Castanera R."/>
            <person name="Culley D."/>
            <person name="Daum C."/>
            <person name="Ezra D."/>
            <person name="Gonzalez J."/>
            <person name="Henrissat B."/>
            <person name="Kuo A."/>
            <person name="Liang C."/>
            <person name="Lipzen A."/>
            <person name="Lutzoni F."/>
            <person name="Magnuson J."/>
            <person name="Mondo S."/>
            <person name="Nolan M."/>
            <person name="Ohm R."/>
            <person name="Pangilinan J."/>
            <person name="Park H.-J."/>
            <person name="Ramirez L."/>
            <person name="Alfaro M."/>
            <person name="Sun H."/>
            <person name="Tritt A."/>
            <person name="Yoshinaga Y."/>
            <person name="Zwiers L.-H."/>
            <person name="Turgeon B."/>
            <person name="Goodwin S."/>
            <person name="Spatafora J."/>
            <person name="Crous P."/>
            <person name="Grigoriev I."/>
        </authorList>
    </citation>
    <scope>NUCLEOTIDE SEQUENCE</scope>
    <source>
        <strain evidence="3">CBS 121410</strain>
    </source>
</reference>
<evidence type="ECO:0000256" key="1">
    <source>
        <dbReference type="PROSITE-ProRule" id="PRU00108"/>
    </source>
</evidence>
<dbReference type="PROSITE" id="PS50071">
    <property type="entry name" value="HOMEOBOX_2"/>
    <property type="match status" value="1"/>
</dbReference>
<proteinExistence type="predicted"/>
<evidence type="ECO:0000313" key="3">
    <source>
        <dbReference type="EMBL" id="KAF2089980.1"/>
    </source>
</evidence>
<keyword evidence="1" id="KW-0539">Nucleus</keyword>
<keyword evidence="1" id="KW-0238">DNA-binding</keyword>
<dbReference type="InterPro" id="IPR001356">
    <property type="entry name" value="HD"/>
</dbReference>
<keyword evidence="1" id="KW-0371">Homeobox</keyword>
<dbReference type="Gene3D" id="1.10.10.60">
    <property type="entry name" value="Homeodomain-like"/>
    <property type="match status" value="1"/>
</dbReference>